<dbReference type="PANTHER" id="PTHR32114">
    <property type="entry name" value="ABC TRANSPORTER ABCH.3"/>
    <property type="match status" value="1"/>
</dbReference>
<dbReference type="InterPro" id="IPR027417">
    <property type="entry name" value="P-loop_NTPase"/>
</dbReference>
<accession>A0ABW6J8E0</accession>
<dbReference type="InterPro" id="IPR038729">
    <property type="entry name" value="Rad50/SbcC_AAA"/>
</dbReference>
<proteinExistence type="inferred from homology"/>
<evidence type="ECO:0000256" key="3">
    <source>
        <dbReference type="ARBA" id="ARBA00013368"/>
    </source>
</evidence>
<organism evidence="6 7">
    <name type="scientific">Streptomyces cellulosae</name>
    <dbReference type="NCBI Taxonomy" id="1968"/>
    <lineage>
        <taxon>Bacteria</taxon>
        <taxon>Bacillati</taxon>
        <taxon>Actinomycetota</taxon>
        <taxon>Actinomycetes</taxon>
        <taxon>Kitasatosporales</taxon>
        <taxon>Streptomycetaceae</taxon>
        <taxon>Streptomyces</taxon>
    </lineage>
</organism>
<evidence type="ECO:0000256" key="1">
    <source>
        <dbReference type="ARBA" id="ARBA00006930"/>
    </source>
</evidence>
<feature type="coiled-coil region" evidence="4">
    <location>
        <begin position="387"/>
        <end position="443"/>
    </location>
</feature>
<feature type="domain" description="Rad50/SbcC-type AAA" evidence="5">
    <location>
        <begin position="21"/>
        <end position="73"/>
    </location>
</feature>
<dbReference type="Proteomes" id="UP001600650">
    <property type="component" value="Unassembled WGS sequence"/>
</dbReference>
<comment type="similarity">
    <text evidence="1">Belongs to the SMC family. SbcC subfamily.</text>
</comment>
<evidence type="ECO:0000313" key="7">
    <source>
        <dbReference type="Proteomes" id="UP001600650"/>
    </source>
</evidence>
<keyword evidence="7" id="KW-1185">Reference proteome</keyword>
<dbReference type="Pfam" id="PF13476">
    <property type="entry name" value="AAA_23"/>
    <property type="match status" value="1"/>
</dbReference>
<evidence type="ECO:0000256" key="4">
    <source>
        <dbReference type="SAM" id="Coils"/>
    </source>
</evidence>
<evidence type="ECO:0000259" key="5">
    <source>
        <dbReference type="Pfam" id="PF13476"/>
    </source>
</evidence>
<dbReference type="Gene3D" id="3.40.50.300">
    <property type="entry name" value="P-loop containing nucleotide triphosphate hydrolases"/>
    <property type="match status" value="1"/>
</dbReference>
<evidence type="ECO:0000256" key="2">
    <source>
        <dbReference type="ARBA" id="ARBA00011322"/>
    </source>
</evidence>
<evidence type="ECO:0000313" key="6">
    <source>
        <dbReference type="EMBL" id="MFE7961613.1"/>
    </source>
</evidence>
<reference evidence="6 7" key="1">
    <citation type="submission" date="2024-09" db="EMBL/GenBank/DDBJ databases">
        <title>The Natural Products Discovery Center: Release of the First 8490 Sequenced Strains for Exploring Actinobacteria Biosynthetic Diversity.</title>
        <authorList>
            <person name="Kalkreuter E."/>
            <person name="Kautsar S.A."/>
            <person name="Yang D."/>
            <person name="Bader C.D."/>
            <person name="Teijaro C.N."/>
            <person name="Fluegel L."/>
            <person name="Davis C.M."/>
            <person name="Simpson J.R."/>
            <person name="Lauterbach L."/>
            <person name="Steele A.D."/>
            <person name="Gui C."/>
            <person name="Meng S."/>
            <person name="Li G."/>
            <person name="Viehrig K."/>
            <person name="Ye F."/>
            <person name="Su P."/>
            <person name="Kiefer A.F."/>
            <person name="Nichols A."/>
            <person name="Cepeda A.J."/>
            <person name="Yan W."/>
            <person name="Fan B."/>
            <person name="Jiang Y."/>
            <person name="Adhikari A."/>
            <person name="Zheng C.-J."/>
            <person name="Schuster L."/>
            <person name="Cowan T.M."/>
            <person name="Smanski M.J."/>
            <person name="Chevrette M.G."/>
            <person name="De Carvalho L.P.S."/>
            <person name="Shen B."/>
        </authorList>
    </citation>
    <scope>NUCLEOTIDE SEQUENCE [LARGE SCALE GENOMIC DNA]</scope>
    <source>
        <strain evidence="6 7">NPDC057399</strain>
    </source>
</reference>
<dbReference type="SUPFAM" id="SSF52540">
    <property type="entry name" value="P-loop containing nucleoside triphosphate hydrolases"/>
    <property type="match status" value="1"/>
</dbReference>
<dbReference type="EMBL" id="JBHVBU010000002">
    <property type="protein sequence ID" value="MFE7961613.1"/>
    <property type="molecule type" value="Genomic_DNA"/>
</dbReference>
<comment type="subunit">
    <text evidence="2">Heterodimer of SbcC and SbcD.</text>
</comment>
<dbReference type="RefSeq" id="WP_381724555.1">
    <property type="nucleotide sequence ID" value="NZ_JBHVBU010000002.1"/>
</dbReference>
<gene>
    <name evidence="6" type="ORF">ACFU0X_00950</name>
</gene>
<protein>
    <recommendedName>
        <fullName evidence="3">Nuclease SbcCD subunit C</fullName>
    </recommendedName>
</protein>
<keyword evidence="4" id="KW-0175">Coiled coil</keyword>
<dbReference type="PANTHER" id="PTHR32114:SF2">
    <property type="entry name" value="ABC TRANSPORTER ABCH.3"/>
    <property type="match status" value="1"/>
</dbReference>
<sequence>MASVIRIKDITIKTPTHRATYPFDGPLTLITGSIGVGKSSLLELLKYGLGGSAKLMPAIRANVATVEVNAEFSGRLYRFQREMGDTKVDVLDVLSGEIIGPWSVTNRKYMPKASQQLLTILGLPADLRIPRRRVRPTSDTVGVSFFDLYRYIYLGQNEIDTSVVGHVDKNLDNKRRAVFELLYGLNSPELINLAVRKGEWLDKEKSLRSSAAAVKEFLLQANEPDMDQLRRLGREAEAELESARGLLIAVRDDSEALLRSQRSLRDRVSRLRSALTEVSASSDAISGDIHKSRSLLAQLRLEQEALGRADVARHALSGLEFSVCPRCMQDVTARVAPSNCCTLCLQPEERVEEDLAGEAKRLASQIAETESLLAEDEEGFEARRAERRDIEADLAEATMELDRSTAELITPRLEEVQSLSMQIARLEARIEQLEASSARWSNYKLTLDEADEAFRSASALDSKEQELQESLAANRVRLDELAEVFNATVRSLRLPWYQSADIDRETYMPVVNGGQFDELSVGGARKTIVNLAYHLANLQYALENDLAYPGLLIVDSPRKNIGQTAEDSAVANEVYKAFARLVEGFGNSVQLIVADNSVPGFVADSYPELNFSYENPVVPGAPHPGEGVERVH</sequence>
<name>A0ABW6J8E0_STRCE</name>
<comment type="caution">
    <text evidence="6">The sequence shown here is derived from an EMBL/GenBank/DDBJ whole genome shotgun (WGS) entry which is preliminary data.</text>
</comment>